<evidence type="ECO:0000313" key="9">
    <source>
        <dbReference type="Proteomes" id="UP000788426"/>
    </source>
</evidence>
<sequence>MKSKTTAILLAFFLGGLGIHRFYLGQNGRGLLYLLFSWTGIPLVISIIDAIMLLIMSEESFTKKYNRFVYEAMMNNKASRNKTQSKPSTAEELERLHDLKERNIITEEEFERKKKELL</sequence>
<evidence type="ECO:0000256" key="1">
    <source>
        <dbReference type="ARBA" id="ARBA00004141"/>
    </source>
</evidence>
<dbReference type="InterPro" id="IPR007829">
    <property type="entry name" value="TM2"/>
</dbReference>
<name>A0ABS6YBM9_9BACT</name>
<keyword evidence="9" id="KW-1185">Reference proteome</keyword>
<dbReference type="RefSeq" id="WP_219480293.1">
    <property type="nucleotide sequence ID" value="NZ_CAJZHJ010000029.1"/>
</dbReference>
<comment type="caution">
    <text evidence="8">The sequence shown here is derived from an EMBL/GenBank/DDBJ whole genome shotgun (WGS) entry which is preliminary data.</text>
</comment>
<dbReference type="InterPro" id="IPR050932">
    <property type="entry name" value="TM2D1-3-like"/>
</dbReference>
<organism evidence="8 9">
    <name type="scientific">Hoylesella nanceiensis</name>
    <dbReference type="NCBI Taxonomy" id="425941"/>
    <lineage>
        <taxon>Bacteria</taxon>
        <taxon>Pseudomonadati</taxon>
        <taxon>Bacteroidota</taxon>
        <taxon>Bacteroidia</taxon>
        <taxon>Bacteroidales</taxon>
        <taxon>Prevotellaceae</taxon>
        <taxon>Hoylesella</taxon>
    </lineage>
</organism>
<evidence type="ECO:0000259" key="7">
    <source>
        <dbReference type="Pfam" id="PF09851"/>
    </source>
</evidence>
<feature type="transmembrane region" description="Helical" evidence="5">
    <location>
        <begin position="31"/>
        <end position="55"/>
    </location>
</feature>
<evidence type="ECO:0000256" key="2">
    <source>
        <dbReference type="ARBA" id="ARBA00022692"/>
    </source>
</evidence>
<dbReference type="PANTHER" id="PTHR21016:SF25">
    <property type="entry name" value="TM2 DOMAIN-CONTAINING PROTEIN DDB_G0277895-RELATED"/>
    <property type="match status" value="1"/>
</dbReference>
<reference evidence="8 9" key="1">
    <citation type="submission" date="2021-07" db="EMBL/GenBank/DDBJ databases">
        <title>Genomic diversity and antimicrobial resistance of Prevotella spp. isolated from chronic lung disease airways.</title>
        <authorList>
            <person name="Webb K.A."/>
            <person name="Olagoke O.S."/>
            <person name="Baird T."/>
            <person name="Neill J."/>
            <person name="Pham A."/>
            <person name="Wells T.J."/>
            <person name="Ramsay K.A."/>
            <person name="Bell S.C."/>
            <person name="Sarovich D.S."/>
            <person name="Price E.P."/>
        </authorList>
    </citation>
    <scope>NUCLEOTIDE SEQUENCE [LARGE SCALE GENOMIC DNA]</scope>
    <source>
        <strain evidence="8 9">SCHI0011.S.12</strain>
    </source>
</reference>
<keyword evidence="4 5" id="KW-0472">Membrane</keyword>
<comment type="subcellular location">
    <subcellularLocation>
        <location evidence="1">Membrane</location>
        <topology evidence="1">Multi-pass membrane protein</topology>
    </subcellularLocation>
</comment>
<dbReference type="InterPro" id="IPR018649">
    <property type="entry name" value="SHOCT"/>
</dbReference>
<gene>
    <name evidence="8" type="ORF">KZO38_04265</name>
</gene>
<proteinExistence type="predicted"/>
<feature type="domain" description="TM2" evidence="6">
    <location>
        <begin position="2"/>
        <end position="51"/>
    </location>
</feature>
<dbReference type="Proteomes" id="UP000788426">
    <property type="component" value="Unassembled WGS sequence"/>
</dbReference>
<evidence type="ECO:0000256" key="3">
    <source>
        <dbReference type="ARBA" id="ARBA00022989"/>
    </source>
</evidence>
<dbReference type="Pfam" id="PF09851">
    <property type="entry name" value="SHOCT"/>
    <property type="match status" value="1"/>
</dbReference>
<evidence type="ECO:0000313" key="8">
    <source>
        <dbReference type="EMBL" id="MBW4768973.1"/>
    </source>
</evidence>
<keyword evidence="3 5" id="KW-1133">Transmembrane helix</keyword>
<dbReference type="Pfam" id="PF05154">
    <property type="entry name" value="TM2"/>
    <property type="match status" value="1"/>
</dbReference>
<dbReference type="EMBL" id="JAHXCT010000002">
    <property type="protein sequence ID" value="MBW4768973.1"/>
    <property type="molecule type" value="Genomic_DNA"/>
</dbReference>
<evidence type="ECO:0000256" key="5">
    <source>
        <dbReference type="SAM" id="Phobius"/>
    </source>
</evidence>
<evidence type="ECO:0000259" key="6">
    <source>
        <dbReference type="Pfam" id="PF05154"/>
    </source>
</evidence>
<accession>A0ABS6YBM9</accession>
<feature type="domain" description="SHOCT" evidence="7">
    <location>
        <begin position="91"/>
        <end position="118"/>
    </location>
</feature>
<evidence type="ECO:0000256" key="4">
    <source>
        <dbReference type="ARBA" id="ARBA00023136"/>
    </source>
</evidence>
<protein>
    <submittedName>
        <fullName evidence="8">TM2 domain-containing protein</fullName>
    </submittedName>
</protein>
<keyword evidence="2 5" id="KW-0812">Transmembrane</keyword>
<dbReference type="PANTHER" id="PTHR21016">
    <property type="entry name" value="BETA-AMYLOID BINDING PROTEIN-RELATED"/>
    <property type="match status" value="1"/>
</dbReference>